<keyword evidence="2 9" id="KW-1133">Transmembrane helix</keyword>
<evidence type="ECO:0000313" key="11">
    <source>
        <dbReference type="EMBL" id="CAG9801425.1"/>
    </source>
</evidence>
<evidence type="ECO:0000256" key="2">
    <source>
        <dbReference type="ARBA" id="ARBA00022989"/>
    </source>
</evidence>
<evidence type="ECO:0000256" key="7">
    <source>
        <dbReference type="ARBA" id="ARBA00034902"/>
    </source>
</evidence>
<proteinExistence type="inferred from homology"/>
<keyword evidence="3 9" id="KW-0472">Membrane</keyword>
<feature type="transmembrane region" description="Helical" evidence="9">
    <location>
        <begin position="123"/>
        <end position="142"/>
    </location>
</feature>
<accession>A0A9N9RN25</accession>
<reference evidence="11" key="1">
    <citation type="submission" date="2022-01" db="EMBL/GenBank/DDBJ databases">
        <authorList>
            <person name="King R."/>
        </authorList>
    </citation>
    <scope>NUCLEOTIDE SEQUENCE</scope>
</reference>
<sequence length="462" mass="53549">MRFSSILCATLLISCIASVSYCFEEDNEFADFEFEEDQLEIKVEQRQNEPQKVEKVVVDENTESFNDIDDGIVEDEFDQDEFEGFGGDVDMEENKNFNSKKQAEPKLNIVNKIPYNRVLWHNYWIELLFICGLVVYFINYTMGKNKNIKIANAWLLSHRSFLEDNFALVGDDTKKDESTPGFIKESDSIYSLWCSGRTLVEGMLVELKLIKRQDLLSITMGHLLFGKKNADQVQIKVELSKDSMDTFVMAICSKKSASRLFKELTDLKQFCVSVAKSEDKYNLPNGFSVLSEIAEATSAVIDSRLLAILSKYSNSIESIHISDQYSGLAIQDQDTQQAVKPEMKKMLIITYTFTDKTDMEELKPIMQLVIYLIEKLKRYKLSREGKLKADKNRQRVEEEFLKNTHQTRMEAAALKKEERRKADKEKLMNEDNVEKQLRMEKKMKRKDAKKSMPKMKSMNIHL</sequence>
<dbReference type="EMBL" id="OU895877">
    <property type="protein sequence ID" value="CAG9801425.1"/>
    <property type="molecule type" value="Genomic_DNA"/>
</dbReference>
<evidence type="ECO:0000256" key="4">
    <source>
        <dbReference type="ARBA" id="ARBA00034697"/>
    </source>
</evidence>
<evidence type="ECO:0000256" key="9">
    <source>
        <dbReference type="SAM" id="Phobius"/>
    </source>
</evidence>
<name>A0A9N9RN25_9DIPT</name>
<feature type="signal peptide" evidence="10">
    <location>
        <begin position="1"/>
        <end position="22"/>
    </location>
</feature>
<feature type="compositionally biased region" description="Basic residues" evidence="8">
    <location>
        <begin position="441"/>
        <end position="453"/>
    </location>
</feature>
<organism evidence="11 12">
    <name type="scientific">Chironomus riparius</name>
    <dbReference type="NCBI Taxonomy" id="315576"/>
    <lineage>
        <taxon>Eukaryota</taxon>
        <taxon>Metazoa</taxon>
        <taxon>Ecdysozoa</taxon>
        <taxon>Arthropoda</taxon>
        <taxon>Hexapoda</taxon>
        <taxon>Insecta</taxon>
        <taxon>Pterygota</taxon>
        <taxon>Neoptera</taxon>
        <taxon>Endopterygota</taxon>
        <taxon>Diptera</taxon>
        <taxon>Nematocera</taxon>
        <taxon>Chironomoidea</taxon>
        <taxon>Chironomidae</taxon>
        <taxon>Chironominae</taxon>
        <taxon>Chironomus</taxon>
    </lineage>
</organism>
<dbReference type="GO" id="GO:0005509">
    <property type="term" value="F:calcium ion binding"/>
    <property type="evidence" value="ECO:0007669"/>
    <property type="project" value="InterPro"/>
</dbReference>
<comment type="subcellular location">
    <subcellularLocation>
        <location evidence="4">Rough endoplasmic reticulum membrane</location>
        <topology evidence="4">Single-pass type I membrane protein</topology>
    </subcellularLocation>
</comment>
<keyword evidence="1 9" id="KW-0812">Transmembrane</keyword>
<dbReference type="Proteomes" id="UP001153620">
    <property type="component" value="Chromosome 1"/>
</dbReference>
<dbReference type="GO" id="GO:0030867">
    <property type="term" value="C:rough endoplasmic reticulum membrane"/>
    <property type="evidence" value="ECO:0007669"/>
    <property type="project" value="UniProtKB-SubCell"/>
</dbReference>
<dbReference type="GO" id="GO:0032469">
    <property type="term" value="P:endoplasmic reticulum calcium ion homeostasis"/>
    <property type="evidence" value="ECO:0007669"/>
    <property type="project" value="InterPro"/>
</dbReference>
<comment type="similarity">
    <text evidence="5">Belongs to the CCDC47 family.</text>
</comment>
<feature type="compositionally biased region" description="Basic and acidic residues" evidence="8">
    <location>
        <begin position="415"/>
        <end position="440"/>
    </location>
</feature>
<reference evidence="11" key="2">
    <citation type="submission" date="2022-10" db="EMBL/GenBank/DDBJ databases">
        <authorList>
            <consortium name="ENA_rothamsted_submissions"/>
            <consortium name="culmorum"/>
            <person name="King R."/>
        </authorList>
    </citation>
    <scope>NUCLEOTIDE SEQUENCE</scope>
</reference>
<feature type="chain" id="PRO_5040188868" description="PAT complex subunit CCDC47" evidence="10">
    <location>
        <begin position="23"/>
        <end position="462"/>
    </location>
</feature>
<evidence type="ECO:0000256" key="3">
    <source>
        <dbReference type="ARBA" id="ARBA00023136"/>
    </source>
</evidence>
<dbReference type="Pfam" id="PF07946">
    <property type="entry name" value="CCDC47"/>
    <property type="match status" value="1"/>
</dbReference>
<dbReference type="PANTHER" id="PTHR12883">
    <property type="entry name" value="ADIPOCYTE-SPECIFIC PROTEIN 4-RELATED"/>
    <property type="match status" value="1"/>
</dbReference>
<dbReference type="PANTHER" id="PTHR12883:SF0">
    <property type="entry name" value="PAT COMPLEX SUBUNIT CCDC47"/>
    <property type="match status" value="1"/>
</dbReference>
<protein>
    <recommendedName>
        <fullName evidence="6">PAT complex subunit CCDC47</fullName>
    </recommendedName>
    <alternativeName>
        <fullName evidence="7">Coiled-coil domain-containing protein 47</fullName>
    </alternativeName>
</protein>
<evidence type="ECO:0000256" key="8">
    <source>
        <dbReference type="SAM" id="MobiDB-lite"/>
    </source>
</evidence>
<keyword evidence="10" id="KW-0732">Signal</keyword>
<evidence type="ECO:0000256" key="5">
    <source>
        <dbReference type="ARBA" id="ARBA00034746"/>
    </source>
</evidence>
<dbReference type="OrthoDB" id="10039147at2759"/>
<dbReference type="PROSITE" id="PS51257">
    <property type="entry name" value="PROKAR_LIPOPROTEIN"/>
    <property type="match status" value="1"/>
</dbReference>
<evidence type="ECO:0000256" key="6">
    <source>
        <dbReference type="ARBA" id="ARBA00034875"/>
    </source>
</evidence>
<dbReference type="AlphaFoldDB" id="A0A9N9RN25"/>
<evidence type="ECO:0000256" key="1">
    <source>
        <dbReference type="ARBA" id="ARBA00022692"/>
    </source>
</evidence>
<dbReference type="InterPro" id="IPR012879">
    <property type="entry name" value="CCDC47"/>
</dbReference>
<gene>
    <name evidence="11" type="ORF">CHIRRI_LOCUS4353</name>
</gene>
<feature type="region of interest" description="Disordered" evidence="8">
    <location>
        <begin position="415"/>
        <end position="462"/>
    </location>
</feature>
<evidence type="ECO:0000313" key="12">
    <source>
        <dbReference type="Proteomes" id="UP001153620"/>
    </source>
</evidence>
<evidence type="ECO:0000256" key="10">
    <source>
        <dbReference type="SAM" id="SignalP"/>
    </source>
</evidence>
<keyword evidence="12" id="KW-1185">Reference proteome</keyword>